<keyword evidence="1" id="KW-0472">Membrane</keyword>
<dbReference type="AlphaFoldDB" id="A0A399MAL5"/>
<name>A0A399MAL5_9PSED</name>
<comment type="caution">
    <text evidence="2">The sequence shown here is derived from an EMBL/GenBank/DDBJ whole genome shotgun (WGS) entry which is preliminary data.</text>
</comment>
<evidence type="ECO:0000313" key="2">
    <source>
        <dbReference type="EMBL" id="RII78864.1"/>
    </source>
</evidence>
<dbReference type="Proteomes" id="UP000265875">
    <property type="component" value="Unassembled WGS sequence"/>
</dbReference>
<dbReference type="InterPro" id="IPR036259">
    <property type="entry name" value="MFS_trans_sf"/>
</dbReference>
<evidence type="ECO:0000256" key="1">
    <source>
        <dbReference type="SAM" id="Phobius"/>
    </source>
</evidence>
<dbReference type="SUPFAM" id="SSF103473">
    <property type="entry name" value="MFS general substrate transporter"/>
    <property type="match status" value="1"/>
</dbReference>
<keyword evidence="1" id="KW-0812">Transmembrane</keyword>
<accession>A0A399MAL5</accession>
<sequence>LLFPAGGLVAVIPCSAANRGAAVVAYSLFIDLSLGVTGPLVGAVAAGFGFASMFLFAAGAAGCGLVLSLYLYRQVRRHRDQVQEL</sequence>
<feature type="non-terminal residue" evidence="2">
    <location>
        <position position="1"/>
    </location>
</feature>
<feature type="transmembrane region" description="Helical" evidence="1">
    <location>
        <begin position="40"/>
        <end position="72"/>
    </location>
</feature>
<gene>
    <name evidence="2" type="ORF">D0894_06765</name>
</gene>
<evidence type="ECO:0000313" key="3">
    <source>
        <dbReference type="Proteomes" id="UP000265875"/>
    </source>
</evidence>
<reference evidence="2 3" key="1">
    <citation type="submission" date="2018-08" db="EMBL/GenBank/DDBJ databases">
        <title>Draft genome sequence of the cyanotroph, Pseudomonas monteilii BCN3.</title>
        <authorList>
            <person name="Jones L.B."/>
            <person name="Kunz D.A."/>
        </authorList>
    </citation>
    <scope>NUCLEOTIDE SEQUENCE [LARGE SCALE GENOMIC DNA]</scope>
    <source>
        <strain evidence="2 3">BCN3</strain>
    </source>
</reference>
<dbReference type="EMBL" id="QWLL01000014">
    <property type="protein sequence ID" value="RII78864.1"/>
    <property type="molecule type" value="Genomic_DNA"/>
</dbReference>
<protein>
    <submittedName>
        <fullName evidence="2">MFS transporter</fullName>
    </submittedName>
</protein>
<organism evidence="2 3">
    <name type="scientific">Pseudomonas monteilii</name>
    <dbReference type="NCBI Taxonomy" id="76759"/>
    <lineage>
        <taxon>Bacteria</taxon>
        <taxon>Pseudomonadati</taxon>
        <taxon>Pseudomonadota</taxon>
        <taxon>Gammaproteobacteria</taxon>
        <taxon>Pseudomonadales</taxon>
        <taxon>Pseudomonadaceae</taxon>
        <taxon>Pseudomonas</taxon>
    </lineage>
</organism>
<proteinExistence type="predicted"/>
<keyword evidence="1" id="KW-1133">Transmembrane helix</keyword>